<dbReference type="Proteomes" id="UP001558713">
    <property type="component" value="Unassembled WGS sequence"/>
</dbReference>
<sequence length="123" mass="14246">MTTIDKCKKAKKKVMDKIHADHVEQFSRFRDYKDAILATNPNSTVELDTIFDDDGSELFQRFYICFDVIRKLWSTWCRPIFGIDGCFLKCTLKGQLLAAMGRDNNNGVYPITWAIVDVENEKN</sequence>
<dbReference type="PANTHER" id="PTHR31973">
    <property type="entry name" value="POLYPROTEIN, PUTATIVE-RELATED"/>
    <property type="match status" value="1"/>
</dbReference>
<organism evidence="1 2">
    <name type="scientific">Cardamine amara subsp. amara</name>
    <dbReference type="NCBI Taxonomy" id="228776"/>
    <lineage>
        <taxon>Eukaryota</taxon>
        <taxon>Viridiplantae</taxon>
        <taxon>Streptophyta</taxon>
        <taxon>Embryophyta</taxon>
        <taxon>Tracheophyta</taxon>
        <taxon>Spermatophyta</taxon>
        <taxon>Magnoliopsida</taxon>
        <taxon>eudicotyledons</taxon>
        <taxon>Gunneridae</taxon>
        <taxon>Pentapetalae</taxon>
        <taxon>rosids</taxon>
        <taxon>malvids</taxon>
        <taxon>Brassicales</taxon>
        <taxon>Brassicaceae</taxon>
        <taxon>Cardamineae</taxon>
        <taxon>Cardamine</taxon>
    </lineage>
</organism>
<evidence type="ECO:0008006" key="3">
    <source>
        <dbReference type="Google" id="ProtNLM"/>
    </source>
</evidence>
<name>A0ABD0Z4B1_CARAN</name>
<reference evidence="1 2" key="1">
    <citation type="submission" date="2024-04" db="EMBL/GenBank/DDBJ databases">
        <title>Genome assembly C_amara_ONT_v2.</title>
        <authorList>
            <person name="Yant L."/>
            <person name="Moore C."/>
            <person name="Slenker M."/>
        </authorList>
    </citation>
    <scope>NUCLEOTIDE SEQUENCE [LARGE SCALE GENOMIC DNA]</scope>
    <source>
        <tissue evidence="1">Leaf</tissue>
    </source>
</reference>
<proteinExistence type="predicted"/>
<evidence type="ECO:0000313" key="2">
    <source>
        <dbReference type="Proteomes" id="UP001558713"/>
    </source>
</evidence>
<accession>A0ABD0Z4B1</accession>
<gene>
    <name evidence="1" type="ORF">V5N11_022419</name>
</gene>
<dbReference type="AlphaFoldDB" id="A0ABD0Z4B1"/>
<dbReference type="PANTHER" id="PTHR31973:SF197">
    <property type="entry name" value="SWIM-TYPE DOMAIN-CONTAINING PROTEIN"/>
    <property type="match status" value="1"/>
</dbReference>
<evidence type="ECO:0000313" key="1">
    <source>
        <dbReference type="EMBL" id="KAL1189477.1"/>
    </source>
</evidence>
<comment type="caution">
    <text evidence="1">The sequence shown here is derived from an EMBL/GenBank/DDBJ whole genome shotgun (WGS) entry which is preliminary data.</text>
</comment>
<protein>
    <recommendedName>
        <fullName evidence="3">Transposase</fullName>
    </recommendedName>
</protein>
<keyword evidence="2" id="KW-1185">Reference proteome</keyword>
<dbReference type="EMBL" id="JBANAX010000897">
    <property type="protein sequence ID" value="KAL1189477.1"/>
    <property type="molecule type" value="Genomic_DNA"/>
</dbReference>